<gene>
    <name evidence="5" type="ORF">PM001_LOCUS10854</name>
    <name evidence="4" type="ORF">PM001_LOCUS9008</name>
</gene>
<evidence type="ECO:0000313" key="6">
    <source>
        <dbReference type="Proteomes" id="UP001162060"/>
    </source>
</evidence>
<dbReference type="GO" id="GO:0004553">
    <property type="term" value="F:hydrolase activity, hydrolyzing O-glycosyl compounds"/>
    <property type="evidence" value="ECO:0007669"/>
    <property type="project" value="InterPro"/>
</dbReference>
<dbReference type="PANTHER" id="PTHR34876:SF4">
    <property type="entry name" value="1,4-BETA-D-GLUCAN CELLOBIOHYDROLASE C-RELATED"/>
    <property type="match status" value="1"/>
</dbReference>
<protein>
    <recommendedName>
        <fullName evidence="7">Glucanase</fullName>
    </recommendedName>
</protein>
<dbReference type="Gene3D" id="3.20.20.40">
    <property type="entry name" value="1, 4-beta cellobiohydrolase"/>
    <property type="match status" value="1"/>
</dbReference>
<keyword evidence="3" id="KW-0732">Signal</keyword>
<evidence type="ECO:0008006" key="7">
    <source>
        <dbReference type="Google" id="ProtNLM"/>
    </source>
</evidence>
<keyword evidence="2" id="KW-0472">Membrane</keyword>
<name>A0AAV1TPW5_9STRA</name>
<dbReference type="EMBL" id="CAKLBY020000071">
    <property type="protein sequence ID" value="CAK7923858.1"/>
    <property type="molecule type" value="Genomic_DNA"/>
</dbReference>
<evidence type="ECO:0000313" key="4">
    <source>
        <dbReference type="EMBL" id="CAK7923858.1"/>
    </source>
</evidence>
<feature type="chain" id="PRO_5044714133" description="Glucanase" evidence="3">
    <location>
        <begin position="21"/>
        <end position="518"/>
    </location>
</feature>
<dbReference type="Proteomes" id="UP001162060">
    <property type="component" value="Unassembled WGS sequence"/>
</dbReference>
<proteinExistence type="predicted"/>
<dbReference type="InterPro" id="IPR016288">
    <property type="entry name" value="Beta_cellobiohydrolase"/>
</dbReference>
<keyword evidence="2" id="KW-0812">Transmembrane</keyword>
<dbReference type="GO" id="GO:0030245">
    <property type="term" value="P:cellulose catabolic process"/>
    <property type="evidence" value="ECO:0007669"/>
    <property type="project" value="InterPro"/>
</dbReference>
<dbReference type="Pfam" id="PF01341">
    <property type="entry name" value="Glyco_hydro_6"/>
    <property type="match status" value="1"/>
</dbReference>
<evidence type="ECO:0000256" key="1">
    <source>
        <dbReference type="SAM" id="MobiDB-lite"/>
    </source>
</evidence>
<comment type="caution">
    <text evidence="4">The sequence shown here is derived from an EMBL/GenBank/DDBJ whole genome shotgun (WGS) entry which is preliminary data.</text>
</comment>
<dbReference type="SUPFAM" id="SSF51989">
    <property type="entry name" value="Glycosyl hydrolases family 6, cellulases"/>
    <property type="match status" value="1"/>
</dbReference>
<evidence type="ECO:0000256" key="2">
    <source>
        <dbReference type="SAM" id="Phobius"/>
    </source>
</evidence>
<dbReference type="PANTHER" id="PTHR34876">
    <property type="match status" value="1"/>
</dbReference>
<dbReference type="PRINTS" id="PR00733">
    <property type="entry name" value="GLHYDRLASE6"/>
</dbReference>
<keyword evidence="2" id="KW-1133">Transmembrane helix</keyword>
<dbReference type="InterPro" id="IPR036434">
    <property type="entry name" value="Beta_cellobiohydrolase_sf"/>
</dbReference>
<sequence length="518" mass="55029">MRRSFRAASILSCIVLFADSKPVQGAADPLCSLPPVSYAKAKTAYPASAFAIEALEKYSIATWYSDRFVNGDYAQLAADLVTACPPDSRISVVVYGLPNKDCAAQESTGGGTVFSASDYAAFITTLASAIGDRKVLYVLEPDAIGLLADTTKCGQGAGYLANLQTAIKLLSQKNANAEIYLDVGYWALEYPATSTAVADIVKQLVSATSRVKGIMLNTSNYQSTSTLATLCSKFQQAIGSTDLHCIFDTSRSYHGGPASNEWCNVKSAGIGALPTKETGLSNVDYFIWAKPPGDSDGTCDGRTSDSMHGPGAGVFFNDLFQSLWNQGVMVAEKGYPMIDGKVHSFATMPQDTESEQSQNQTQQDEDQGQKLWTKYNAALPLLKSTSLQKRGSTSIAMASTIDGETVVKSTESLLKTDEVPSHASPASVRKHAARLADSHQISNASSSSSTMGSSVVVICAIAAAAVVVLAAVVYVRRHQSRTLSESKTQELSALAPLPTTIVDFRPQPALRAQDSCLL</sequence>
<evidence type="ECO:0000313" key="5">
    <source>
        <dbReference type="EMBL" id="CAK7925704.1"/>
    </source>
</evidence>
<dbReference type="AlphaFoldDB" id="A0AAV1TPW5"/>
<evidence type="ECO:0000256" key="3">
    <source>
        <dbReference type="SAM" id="SignalP"/>
    </source>
</evidence>
<feature type="region of interest" description="Disordered" evidence="1">
    <location>
        <begin position="349"/>
        <end position="368"/>
    </location>
</feature>
<feature type="transmembrane region" description="Helical" evidence="2">
    <location>
        <begin position="451"/>
        <end position="475"/>
    </location>
</feature>
<reference evidence="4" key="1">
    <citation type="submission" date="2024-01" db="EMBL/GenBank/DDBJ databases">
        <authorList>
            <person name="Webb A."/>
        </authorList>
    </citation>
    <scope>NUCLEOTIDE SEQUENCE</scope>
    <source>
        <strain evidence="4">Pm1</strain>
    </source>
</reference>
<feature type="signal peptide" evidence="3">
    <location>
        <begin position="1"/>
        <end position="20"/>
    </location>
</feature>
<organism evidence="4 6">
    <name type="scientific">Peronospora matthiolae</name>
    <dbReference type="NCBI Taxonomy" id="2874970"/>
    <lineage>
        <taxon>Eukaryota</taxon>
        <taxon>Sar</taxon>
        <taxon>Stramenopiles</taxon>
        <taxon>Oomycota</taxon>
        <taxon>Peronosporomycetes</taxon>
        <taxon>Peronosporales</taxon>
        <taxon>Peronosporaceae</taxon>
        <taxon>Peronospora</taxon>
    </lineage>
</organism>
<dbReference type="EMBL" id="CAKLBY020000088">
    <property type="protein sequence ID" value="CAK7925704.1"/>
    <property type="molecule type" value="Genomic_DNA"/>
</dbReference>
<accession>A0AAV1TPW5</accession>